<name>A0A7I7SEM5_9MYCO</name>
<protein>
    <recommendedName>
        <fullName evidence="1">Mannan-binding protein domain-containing protein</fullName>
    </recommendedName>
</protein>
<dbReference type="AlphaFoldDB" id="A0A7I7SEM5"/>
<dbReference type="InterPro" id="IPR021992">
    <property type="entry name" value="MVL"/>
</dbReference>
<evidence type="ECO:0000259" key="1">
    <source>
        <dbReference type="Pfam" id="PF12151"/>
    </source>
</evidence>
<evidence type="ECO:0000313" key="2">
    <source>
        <dbReference type="EMBL" id="OSC34829.1"/>
    </source>
</evidence>
<feature type="domain" description="Mannan-binding protein" evidence="1">
    <location>
        <begin position="23"/>
        <end position="55"/>
    </location>
</feature>
<dbReference type="OrthoDB" id="4760130at2"/>
<reference evidence="2 3" key="1">
    <citation type="submission" date="2017-04" db="EMBL/GenBank/DDBJ databases">
        <title>The new phylogeny of genus Mycobacterium.</title>
        <authorList>
            <person name="Tortoli E."/>
            <person name="Trovato A."/>
            <person name="Cirillo D.M."/>
        </authorList>
    </citation>
    <scope>NUCLEOTIDE SEQUENCE [LARGE SCALE GENOMIC DNA]</scope>
    <source>
        <strain evidence="2 3">KCTC 19819</strain>
    </source>
</reference>
<organism evidence="2 3">
    <name type="scientific">Mycolicibacillus koreensis</name>
    <dbReference type="NCBI Taxonomy" id="1069220"/>
    <lineage>
        <taxon>Bacteria</taxon>
        <taxon>Bacillati</taxon>
        <taxon>Actinomycetota</taxon>
        <taxon>Actinomycetes</taxon>
        <taxon>Mycobacteriales</taxon>
        <taxon>Mycobacteriaceae</taxon>
        <taxon>Mycolicibacillus</taxon>
    </lineage>
</organism>
<keyword evidence="3" id="KW-1185">Reference proteome</keyword>
<gene>
    <name evidence="2" type="ORF">B8W67_04705</name>
</gene>
<proteinExistence type="predicted"/>
<evidence type="ECO:0000313" key="3">
    <source>
        <dbReference type="Proteomes" id="UP000193577"/>
    </source>
</evidence>
<dbReference type="EMBL" id="NCXO01000007">
    <property type="protein sequence ID" value="OSC34829.1"/>
    <property type="molecule type" value="Genomic_DNA"/>
</dbReference>
<dbReference type="Proteomes" id="UP000193577">
    <property type="component" value="Unassembled WGS sequence"/>
</dbReference>
<dbReference type="RefSeq" id="WP_085302476.1">
    <property type="nucleotide sequence ID" value="NZ_AP022594.1"/>
</dbReference>
<sequence length="266" mass="28440">MRALASAAVAALAVVAAPLVTAPRAGAAADQFCAELHADWDGQHCTTVLTSPRQAQRVISVDLPGALLDDPTAGPVVRDFYRQLMDGWRSSGTDSLRDTRAYAYYELHAGPGPVQSLVVHEVLEPHGMQPNNAFRTFVFDMQRGTRLTLPDVFKHGVDPAAVIPSVGAPELTAALDNAAPPHAPNTYPFTLAEFTPGPNGPGYSGNYRTFALTPEHLVLFMPGTPLLREDPQPPDRFVWSMDGGAAIARIPLSSLADALRPEYGGH</sequence>
<accession>A0A7I7SEM5</accession>
<comment type="caution">
    <text evidence="2">The sequence shown here is derived from an EMBL/GenBank/DDBJ whole genome shotgun (WGS) entry which is preliminary data.</text>
</comment>
<dbReference type="Pfam" id="PF12151">
    <property type="entry name" value="MVL"/>
    <property type="match status" value="1"/>
</dbReference>